<protein>
    <recommendedName>
        <fullName evidence="1">Metallo-beta-lactamase domain-containing protein</fullName>
    </recommendedName>
</protein>
<comment type="caution">
    <text evidence="2">The sequence shown here is derived from an EMBL/GenBank/DDBJ whole genome shotgun (WGS) entry which is preliminary data.</text>
</comment>
<dbReference type="InterPro" id="IPR050855">
    <property type="entry name" value="NDM-1-like"/>
</dbReference>
<dbReference type="AlphaFoldDB" id="A0A4Z1EL24"/>
<evidence type="ECO:0000259" key="1">
    <source>
        <dbReference type="Pfam" id="PF00753"/>
    </source>
</evidence>
<gene>
    <name evidence="2" type="ORF">BTUL_0159g00140</name>
</gene>
<dbReference type="OrthoDB" id="536211at2759"/>
<accession>A0A4Z1EL24</accession>
<dbReference type="Gene3D" id="3.60.15.10">
    <property type="entry name" value="Ribonuclease Z/Hydroxyacylglutathione hydrolase-like"/>
    <property type="match status" value="1"/>
</dbReference>
<proteinExistence type="predicted"/>
<dbReference type="PANTHER" id="PTHR42951:SF14">
    <property type="entry name" value="METALLO-BETA-LACTAMASE SUPERFAMILY PROTEIN"/>
    <property type="match status" value="1"/>
</dbReference>
<dbReference type="SUPFAM" id="SSF56281">
    <property type="entry name" value="Metallo-hydrolase/oxidoreductase"/>
    <property type="match status" value="1"/>
</dbReference>
<dbReference type="PANTHER" id="PTHR42951">
    <property type="entry name" value="METALLO-BETA-LACTAMASE DOMAIN-CONTAINING"/>
    <property type="match status" value="1"/>
</dbReference>
<dbReference type="EMBL" id="PQXH01000159">
    <property type="protein sequence ID" value="TGO09637.1"/>
    <property type="molecule type" value="Genomic_DNA"/>
</dbReference>
<evidence type="ECO:0000313" key="3">
    <source>
        <dbReference type="Proteomes" id="UP000297777"/>
    </source>
</evidence>
<evidence type="ECO:0000313" key="2">
    <source>
        <dbReference type="EMBL" id="TGO09637.1"/>
    </source>
</evidence>
<dbReference type="InterPro" id="IPR001279">
    <property type="entry name" value="Metallo-B-lactamas"/>
</dbReference>
<dbReference type="InterPro" id="IPR036866">
    <property type="entry name" value="RibonucZ/Hydroxyglut_hydro"/>
</dbReference>
<dbReference type="Proteomes" id="UP000297777">
    <property type="component" value="Unassembled WGS sequence"/>
</dbReference>
<reference evidence="2 3" key="1">
    <citation type="submission" date="2017-12" db="EMBL/GenBank/DDBJ databases">
        <title>Comparative genomics of Botrytis spp.</title>
        <authorList>
            <person name="Valero-Jimenez C.A."/>
            <person name="Tapia P."/>
            <person name="Veloso J."/>
            <person name="Silva-Moreno E."/>
            <person name="Staats M."/>
            <person name="Valdes J.H."/>
            <person name="Van Kan J.A.L."/>
        </authorList>
    </citation>
    <scope>NUCLEOTIDE SEQUENCE [LARGE SCALE GENOMIC DNA]</scope>
    <source>
        <strain evidence="2 3">Bt9001</strain>
    </source>
</reference>
<dbReference type="Pfam" id="PF00753">
    <property type="entry name" value="Lactamase_B"/>
    <property type="match status" value="1"/>
</dbReference>
<name>A0A4Z1EL24_9HELO</name>
<organism evidence="2 3">
    <name type="scientific">Botrytis tulipae</name>
    <dbReference type="NCBI Taxonomy" id="87230"/>
    <lineage>
        <taxon>Eukaryota</taxon>
        <taxon>Fungi</taxon>
        <taxon>Dikarya</taxon>
        <taxon>Ascomycota</taxon>
        <taxon>Pezizomycotina</taxon>
        <taxon>Leotiomycetes</taxon>
        <taxon>Helotiales</taxon>
        <taxon>Sclerotiniaceae</taxon>
        <taxon>Botrytis</taxon>
    </lineage>
</organism>
<keyword evidence="3" id="KW-1185">Reference proteome</keyword>
<sequence length="139" mass="15734">MPLRANVYVVPPTPWELPNTGGRQGGIWSPTSLTLIHGEKEALLVDTPITIPQTEKFIEWLEKTVPGKRLTTIYITHGHSDHWLGYSTWLQQCYTFSNSKSFSQLLQAKMEELYPNRFNPAILKWGCNAALGLPMFAGF</sequence>
<feature type="domain" description="Metallo-beta-lactamase" evidence="1">
    <location>
        <begin position="28"/>
        <end position="85"/>
    </location>
</feature>